<dbReference type="PANTHER" id="PTHR43649">
    <property type="entry name" value="ARABINOSE-BINDING PROTEIN-RELATED"/>
    <property type="match status" value="1"/>
</dbReference>
<evidence type="ECO:0000313" key="10">
    <source>
        <dbReference type="EMBL" id="CTQ45987.1"/>
    </source>
</evidence>
<dbReference type="Gene3D" id="3.40.190.10">
    <property type="entry name" value="Periplasmic binding protein-like II"/>
    <property type="match status" value="2"/>
</dbReference>
<accession>A0A0M6Y9N8</accession>
<feature type="chain" id="PRO_5005807776" description="Probable sugar-binding periplasmic protein" evidence="9">
    <location>
        <begin position="23"/>
        <end position="414"/>
    </location>
</feature>
<evidence type="ECO:0000313" key="11">
    <source>
        <dbReference type="Proteomes" id="UP000048926"/>
    </source>
</evidence>
<dbReference type="EMBL" id="CXST01000003">
    <property type="protein sequence ID" value="CTQ45987.1"/>
    <property type="molecule type" value="Genomic_DNA"/>
</dbReference>
<keyword evidence="5 9" id="KW-0732">Signal</keyword>
<keyword evidence="11" id="KW-1185">Reference proteome</keyword>
<evidence type="ECO:0000256" key="3">
    <source>
        <dbReference type="ARBA" id="ARBA00022448"/>
    </source>
</evidence>
<gene>
    <name evidence="10" type="ORF">LAL4801_04442</name>
</gene>
<comment type="function">
    <text evidence="7">Part of a binding-protein-dependent transport system for a sugar.</text>
</comment>
<protein>
    <recommendedName>
        <fullName evidence="8">Probable sugar-binding periplasmic protein</fullName>
    </recommendedName>
</protein>
<dbReference type="AlphaFoldDB" id="A0A0M6Y9N8"/>
<dbReference type="Pfam" id="PF01547">
    <property type="entry name" value="SBP_bac_1"/>
    <property type="match status" value="1"/>
</dbReference>
<dbReference type="OrthoDB" id="9798191at2"/>
<sequence length="414" mass="44354">MSLKSLKLGLAALAMSTSLASAADVEVLHWWTSGGEAAALNVLKQDLESQGIGWQDMPVAGGGGTQAMTVLRARVTSGNPPTAVQMLGFDITDWAKEGALADLNILAGMEGWDDVVPEALQKFSKYDGKWVSAPVNVHSTNWVWANKAILDELGIEPPQNWDEFVAALEKVKASGKTAIAHGGQAWQDATIFDAVVMATGGPEFYQKAFIDLDEEALGSDTMKESFDRMAVIRSYVDDNFSGRDWNLATAMVINGDAAFQMMGDWAKGEFLNAGKKPDEDFLCFRFPGTQDQVTFNADQFAMFAQGPEVGKEQAALATAILSPSFQSAFNVVKGSVPARTDVPNDDFDACGKKGMVDLKKAADSGNLYGSMAHGHANPAAVKNAMYDVITAHFNGEYDSETAVAELVTAVQINK</sequence>
<keyword evidence="3" id="KW-0813">Transport</keyword>
<evidence type="ECO:0000256" key="6">
    <source>
        <dbReference type="ARBA" id="ARBA00022764"/>
    </source>
</evidence>
<proteinExistence type="inferred from homology"/>
<evidence type="ECO:0000256" key="4">
    <source>
        <dbReference type="ARBA" id="ARBA00022597"/>
    </source>
</evidence>
<evidence type="ECO:0000256" key="2">
    <source>
        <dbReference type="ARBA" id="ARBA00008520"/>
    </source>
</evidence>
<dbReference type="Proteomes" id="UP000048926">
    <property type="component" value="Unassembled WGS sequence"/>
</dbReference>
<evidence type="ECO:0000256" key="5">
    <source>
        <dbReference type="ARBA" id="ARBA00022729"/>
    </source>
</evidence>
<organism evidence="10 11">
    <name type="scientific">Roseibium aggregatum</name>
    <dbReference type="NCBI Taxonomy" id="187304"/>
    <lineage>
        <taxon>Bacteria</taxon>
        <taxon>Pseudomonadati</taxon>
        <taxon>Pseudomonadota</taxon>
        <taxon>Alphaproteobacteria</taxon>
        <taxon>Hyphomicrobiales</taxon>
        <taxon>Stappiaceae</taxon>
        <taxon>Roseibium</taxon>
    </lineage>
</organism>
<evidence type="ECO:0000256" key="8">
    <source>
        <dbReference type="ARBA" id="ARBA00049753"/>
    </source>
</evidence>
<dbReference type="InterPro" id="IPR006059">
    <property type="entry name" value="SBP"/>
</dbReference>
<comment type="subcellular location">
    <subcellularLocation>
        <location evidence="1">Periplasm</location>
    </subcellularLocation>
</comment>
<dbReference type="STRING" id="187304.B0E33_14690"/>
<reference evidence="11" key="1">
    <citation type="submission" date="2015-07" db="EMBL/GenBank/DDBJ databases">
        <authorList>
            <person name="Rodrigo-Torres Lidia"/>
            <person name="Arahal R.David."/>
        </authorList>
    </citation>
    <scope>NUCLEOTIDE SEQUENCE [LARGE SCALE GENOMIC DNA]</scope>
    <source>
        <strain evidence="11">CECT 4801</strain>
    </source>
</reference>
<dbReference type="SUPFAM" id="SSF53850">
    <property type="entry name" value="Periplasmic binding protein-like II"/>
    <property type="match status" value="1"/>
</dbReference>
<feature type="signal peptide" evidence="9">
    <location>
        <begin position="1"/>
        <end position="22"/>
    </location>
</feature>
<dbReference type="InterPro" id="IPR050490">
    <property type="entry name" value="Bact_solute-bd_prot1"/>
</dbReference>
<evidence type="ECO:0000256" key="7">
    <source>
        <dbReference type="ARBA" id="ARBA00049629"/>
    </source>
</evidence>
<keyword evidence="6" id="KW-0574">Periplasm</keyword>
<comment type="similarity">
    <text evidence="2">Belongs to the bacterial solute-binding protein 1 family.</text>
</comment>
<name>A0A0M6Y9N8_9HYPH</name>
<keyword evidence="4" id="KW-0762">Sugar transport</keyword>
<dbReference type="PANTHER" id="PTHR43649:SF28">
    <property type="entry name" value="BINDING PROTEIN COMPONENT OF ABC SUGAR TRANSPORTER-RELATED"/>
    <property type="match status" value="1"/>
</dbReference>
<dbReference type="KEGG" id="lagg:B0E33_14690"/>
<evidence type="ECO:0000256" key="1">
    <source>
        <dbReference type="ARBA" id="ARBA00004418"/>
    </source>
</evidence>
<evidence type="ECO:0000256" key="9">
    <source>
        <dbReference type="SAM" id="SignalP"/>
    </source>
</evidence>
<dbReference type="GO" id="GO:0042597">
    <property type="term" value="C:periplasmic space"/>
    <property type="evidence" value="ECO:0007669"/>
    <property type="project" value="UniProtKB-SubCell"/>
</dbReference>